<sequence>MTYLIATIFDIVVGSVMLLLFFRFMIQFANVERKDPYAKSIYRITQVVDVFARIFPTLGGGRISLSAVALLFLLRLIFIWGVLDVMQLDSQNIGLFHSTDYNMALIDHLHRYYSPFMLFFVASVTLVVDFLRLCKNLIIASFVIGWIVMFRNKAHPALLLLASLSEPLITSFRKLLPKTGMLDLAPMIGFFLIILLELMVKTFGVYLINL</sequence>
<dbReference type="eggNOG" id="COG0762">
    <property type="taxonomic scope" value="Bacteria"/>
</dbReference>
<dbReference type="OrthoDB" id="9806665at2"/>
<dbReference type="Proteomes" id="UP000023795">
    <property type="component" value="Unassembled WGS sequence"/>
</dbReference>
<protein>
    <recommendedName>
        <fullName evidence="4">YGGT family protein</fullName>
    </recommendedName>
</protein>
<accession>L2FAD9</accession>
<organism evidence="2 3">
    <name type="scientific">Moraxella macacae 0408225</name>
    <dbReference type="NCBI Taxonomy" id="1230338"/>
    <lineage>
        <taxon>Bacteria</taxon>
        <taxon>Pseudomonadati</taxon>
        <taxon>Pseudomonadota</taxon>
        <taxon>Gammaproteobacteria</taxon>
        <taxon>Moraxellales</taxon>
        <taxon>Moraxellaceae</taxon>
        <taxon>Moraxella</taxon>
    </lineage>
</organism>
<dbReference type="InterPro" id="IPR003425">
    <property type="entry name" value="CCB3/YggT"/>
</dbReference>
<dbReference type="EMBL" id="ANIN01000001">
    <property type="protein sequence ID" value="ELA09716.1"/>
    <property type="molecule type" value="Genomic_DNA"/>
</dbReference>
<feature type="transmembrane region" description="Helical" evidence="1">
    <location>
        <begin position="112"/>
        <end position="131"/>
    </location>
</feature>
<keyword evidence="1" id="KW-0472">Membrane</keyword>
<dbReference type="RefSeq" id="WP_009767534.1">
    <property type="nucleotide sequence ID" value="NZ_ANIN01000001.1"/>
</dbReference>
<feature type="transmembrane region" description="Helical" evidence="1">
    <location>
        <begin position="184"/>
        <end position="208"/>
    </location>
</feature>
<evidence type="ECO:0000313" key="3">
    <source>
        <dbReference type="Proteomes" id="UP000023795"/>
    </source>
</evidence>
<dbReference type="AlphaFoldDB" id="L2FAD9"/>
<feature type="transmembrane region" description="Helical" evidence="1">
    <location>
        <begin position="63"/>
        <end position="83"/>
    </location>
</feature>
<keyword evidence="3" id="KW-1185">Reference proteome</keyword>
<comment type="caution">
    <text evidence="2">The sequence shown here is derived from an EMBL/GenBank/DDBJ whole genome shotgun (WGS) entry which is preliminary data.</text>
</comment>
<dbReference type="GO" id="GO:0016020">
    <property type="term" value="C:membrane"/>
    <property type="evidence" value="ECO:0007669"/>
    <property type="project" value="InterPro"/>
</dbReference>
<gene>
    <name evidence="2" type="ORF">MOMA_04920</name>
</gene>
<proteinExistence type="predicted"/>
<feature type="transmembrane region" description="Helical" evidence="1">
    <location>
        <begin position="6"/>
        <end position="26"/>
    </location>
</feature>
<reference evidence="2 3" key="1">
    <citation type="journal article" date="2013" name="Genome Announc.">
        <title>Genome Sequence of Moraxella macacae 0408225, a Novel Bacterial Species Isolated from a Cynomolgus Macaque with Epistaxis.</title>
        <authorList>
            <person name="Ladner J.T."/>
            <person name="Whitehouse C.A."/>
            <person name="Koroleva G.I."/>
            <person name="Palacios G.F."/>
        </authorList>
    </citation>
    <scope>NUCLEOTIDE SEQUENCE [LARGE SCALE GENOMIC DNA]</scope>
    <source>
        <strain evidence="2 3">0408225</strain>
    </source>
</reference>
<dbReference type="PATRIC" id="fig|1230338.3.peg.1064"/>
<name>L2FAD9_9GAMM</name>
<feature type="transmembrane region" description="Helical" evidence="1">
    <location>
        <begin position="138"/>
        <end position="164"/>
    </location>
</feature>
<evidence type="ECO:0008006" key="4">
    <source>
        <dbReference type="Google" id="ProtNLM"/>
    </source>
</evidence>
<dbReference type="Pfam" id="PF02325">
    <property type="entry name" value="CCB3_YggT"/>
    <property type="match status" value="1"/>
</dbReference>
<keyword evidence="1" id="KW-0812">Transmembrane</keyword>
<evidence type="ECO:0000256" key="1">
    <source>
        <dbReference type="SAM" id="Phobius"/>
    </source>
</evidence>
<evidence type="ECO:0000313" key="2">
    <source>
        <dbReference type="EMBL" id="ELA09716.1"/>
    </source>
</evidence>
<keyword evidence="1" id="KW-1133">Transmembrane helix</keyword>
<dbReference type="STRING" id="1230338.MOMA_04920"/>